<evidence type="ECO:0000313" key="3">
    <source>
        <dbReference type="Proteomes" id="UP000638648"/>
    </source>
</evidence>
<comment type="caution">
    <text evidence="2">The sequence shown here is derived from an EMBL/GenBank/DDBJ whole genome shotgun (WGS) entry which is preliminary data.</text>
</comment>
<protein>
    <submittedName>
        <fullName evidence="2">Uncharacterized protein</fullName>
    </submittedName>
</protein>
<gene>
    <name evidence="2" type="ORF">HEB94_000598</name>
</gene>
<evidence type="ECO:0000313" key="2">
    <source>
        <dbReference type="EMBL" id="MBE1603750.1"/>
    </source>
</evidence>
<evidence type="ECO:0000256" key="1">
    <source>
        <dbReference type="SAM" id="MobiDB-lite"/>
    </source>
</evidence>
<proteinExistence type="predicted"/>
<organism evidence="2 3">
    <name type="scientific">Actinopolymorpha pittospori</name>
    <dbReference type="NCBI Taxonomy" id="648752"/>
    <lineage>
        <taxon>Bacteria</taxon>
        <taxon>Bacillati</taxon>
        <taxon>Actinomycetota</taxon>
        <taxon>Actinomycetes</taxon>
        <taxon>Propionibacteriales</taxon>
        <taxon>Actinopolymorphaceae</taxon>
        <taxon>Actinopolymorpha</taxon>
    </lineage>
</organism>
<sequence length="481" mass="53871">MVYVLTLNSFEFNEIRAKLSLDQVFTRTVPAELRPPARSPQLAVVFVAEESDPLRSAPSSRYGSLHLDWLGAVMRPHGEKVASLGYRIKVDHIRPNPAPIPLRKILDSLNAGVAEQLDMAIHAQTRALEPDIGELLLDTICKLQPPTKELVTWLRAVVETDQLQSGRPEDDLWREERDALRTALRIGGFPLDSLSAWRRPDDSSAPYLSGLIAEPNEQSIIEHDAHILDNWANRTPGGRCDIHVITDGERRLEIANVNATKVEARLGTDLIYYHENTQSFTLVQYKRLDRGTKSIRVNPRLRNQMKRLGRVSELSRDALKPDEWRIGKDCCFLKLALWEDDDEAHDTGMTKGMYIPLSYAELLIDDETRRGPQGGDILGYENVDRYLINTQFIELLKDGLVGTVGTSAETLRNLVTARAREHNGLVVAAERGSETAAERRKRNRSRGSKAKAAQVKATGRPKEQRTPAASTSGSQDALFPI</sequence>
<feature type="compositionally biased region" description="Basic residues" evidence="1">
    <location>
        <begin position="439"/>
        <end position="449"/>
    </location>
</feature>
<keyword evidence="3" id="KW-1185">Reference proteome</keyword>
<dbReference type="AlphaFoldDB" id="A0A927R991"/>
<reference evidence="2" key="1">
    <citation type="submission" date="2020-10" db="EMBL/GenBank/DDBJ databases">
        <title>Sequencing the genomes of 1000 actinobacteria strains.</title>
        <authorList>
            <person name="Klenk H.-P."/>
        </authorList>
    </citation>
    <scope>NUCLEOTIDE SEQUENCE</scope>
    <source>
        <strain evidence="2">DSM 45354</strain>
    </source>
</reference>
<feature type="region of interest" description="Disordered" evidence="1">
    <location>
        <begin position="430"/>
        <end position="481"/>
    </location>
</feature>
<accession>A0A927R991</accession>
<name>A0A927R991_9ACTN</name>
<dbReference type="RefSeq" id="WP_192748488.1">
    <property type="nucleotide sequence ID" value="NZ_BAABJL010000266.1"/>
</dbReference>
<dbReference type="Proteomes" id="UP000638648">
    <property type="component" value="Unassembled WGS sequence"/>
</dbReference>
<dbReference type="EMBL" id="JADBEM010000001">
    <property type="protein sequence ID" value="MBE1603750.1"/>
    <property type="molecule type" value="Genomic_DNA"/>
</dbReference>